<dbReference type="PANTHER" id="PTHR30443:SF2">
    <property type="entry name" value="PHOSPHOETHANOLAMINE TRANSFERASE EPTC"/>
    <property type="match status" value="1"/>
</dbReference>
<dbReference type="STRING" id="1111454.HMPREF1250_1314"/>
<evidence type="ECO:0000256" key="6">
    <source>
        <dbReference type="ARBA" id="ARBA00023136"/>
    </source>
</evidence>
<dbReference type="CDD" id="cd16017">
    <property type="entry name" value="LptA"/>
    <property type="match status" value="1"/>
</dbReference>
<keyword evidence="2" id="KW-1003">Cell membrane</keyword>
<sequence length="621" mass="70108">MPNFGLSDMLRYILSLFKQAPGEGKRRGHRIVYFLLTFVVIYVLCFQWQLLVSLGLGADNLSAMAYGLIPSVGSVVLSLALYHRCLSPSAILPTAFVALSWIIVGPLLSYTSLVNGNTIYLNNIYDIYVGLYGFALLFLINMLVNQYLPRKIGAALMTGLQLAAASINLLQLIYYYLYSSSITTSGALIIFQTGPAETLEYLHSLGAAMICLVVFFLIVLLGIFYALNYNQPHLPKTKAYRLVLPLFSLLITVPCLTALGEEIFPQAFPVRTFIDTHDYLKSALLYAENHDEKFAALQAVQLNPAPYPNTVIVIIGESETRTLMNAYDSTHVPNTPWLTAAKEDPHFTLFTNAYACVWYTVPVLEHALTESNFYNDLQFNQSISIIDMAKKAGYKTYWFSNQGSVGVADTPISLIANTADVAEWVDRDLKESTLDGALLKFLDRVNPNEKNFIVLHIMGSHIEYRNRYPAEFQRFNDGKINQEADFDNTILYTDWFLSQVFTYAETNLNLDAMIYFSDHGSDPDIARQPDGASFKVLRIPMFCYLSDDYMRRNGDVAATIKSHANCYFTNDLEYEFICGVLNMQSPNYDPTFSLASPLWHMERKDLVTRFGRTSLLEDTEY</sequence>
<dbReference type="Pfam" id="PF00884">
    <property type="entry name" value="Sulfatase"/>
    <property type="match status" value="1"/>
</dbReference>
<dbReference type="EC" id="3.1.6.-" evidence="9"/>
<feature type="transmembrane region" description="Helical" evidence="7">
    <location>
        <begin position="94"/>
        <end position="113"/>
    </location>
</feature>
<keyword evidence="6 7" id="KW-0472">Membrane</keyword>
<dbReference type="Gene3D" id="3.40.720.10">
    <property type="entry name" value="Alkaline Phosphatase, subunit A"/>
    <property type="match status" value="1"/>
</dbReference>
<name>U7UUE4_9FIRM</name>
<dbReference type="InterPro" id="IPR040423">
    <property type="entry name" value="PEA_transferase"/>
</dbReference>
<evidence type="ECO:0000256" key="1">
    <source>
        <dbReference type="ARBA" id="ARBA00004651"/>
    </source>
</evidence>
<evidence type="ECO:0000256" key="2">
    <source>
        <dbReference type="ARBA" id="ARBA00022475"/>
    </source>
</evidence>
<dbReference type="SUPFAM" id="SSF53649">
    <property type="entry name" value="Alkaline phosphatase-like"/>
    <property type="match status" value="1"/>
</dbReference>
<keyword evidence="9" id="KW-0378">Hydrolase</keyword>
<dbReference type="GO" id="GO:0009244">
    <property type="term" value="P:lipopolysaccharide core region biosynthetic process"/>
    <property type="evidence" value="ECO:0007669"/>
    <property type="project" value="TreeGrafter"/>
</dbReference>
<evidence type="ECO:0000256" key="3">
    <source>
        <dbReference type="ARBA" id="ARBA00022679"/>
    </source>
</evidence>
<comment type="caution">
    <text evidence="9">The sequence shown here is derived from an EMBL/GenBank/DDBJ whole genome shotgun (WGS) entry which is preliminary data.</text>
</comment>
<dbReference type="InterPro" id="IPR017850">
    <property type="entry name" value="Alkaline_phosphatase_core_sf"/>
</dbReference>
<keyword evidence="5 7" id="KW-1133">Transmembrane helix</keyword>
<feature type="transmembrane region" description="Helical" evidence="7">
    <location>
        <begin position="31"/>
        <end position="51"/>
    </location>
</feature>
<dbReference type="eggNOG" id="COG2194">
    <property type="taxonomic scope" value="Bacteria"/>
</dbReference>
<accession>U7UUE4</accession>
<dbReference type="InterPro" id="IPR000917">
    <property type="entry name" value="Sulfatase_N"/>
</dbReference>
<evidence type="ECO:0000313" key="9">
    <source>
        <dbReference type="EMBL" id="ERT62519.1"/>
    </source>
</evidence>
<dbReference type="GO" id="GO:0005886">
    <property type="term" value="C:plasma membrane"/>
    <property type="evidence" value="ECO:0007669"/>
    <property type="project" value="UniProtKB-SubCell"/>
</dbReference>
<evidence type="ECO:0000256" key="7">
    <source>
        <dbReference type="SAM" id="Phobius"/>
    </source>
</evidence>
<feature type="transmembrane region" description="Helical" evidence="7">
    <location>
        <begin position="125"/>
        <end position="144"/>
    </location>
</feature>
<feature type="transmembrane region" description="Helical" evidence="7">
    <location>
        <begin position="63"/>
        <end position="82"/>
    </location>
</feature>
<keyword evidence="10" id="KW-1185">Reference proteome</keyword>
<dbReference type="PATRIC" id="fig|1111454.3.peg.138"/>
<evidence type="ECO:0000256" key="4">
    <source>
        <dbReference type="ARBA" id="ARBA00022692"/>
    </source>
</evidence>
<organism evidence="9 10">
    <name type="scientific">Megasphaera vaginalis</name>
    <name type="common">ex Srinivasan et al. 2021</name>
    <dbReference type="NCBI Taxonomy" id="1111454"/>
    <lineage>
        <taxon>Bacteria</taxon>
        <taxon>Bacillati</taxon>
        <taxon>Bacillota</taxon>
        <taxon>Negativicutes</taxon>
        <taxon>Veillonellales</taxon>
        <taxon>Veillonellaceae</taxon>
        <taxon>Megasphaera</taxon>
    </lineage>
</organism>
<keyword evidence="4 7" id="KW-0812">Transmembrane</keyword>
<keyword evidence="3" id="KW-0808">Transferase</keyword>
<dbReference type="EMBL" id="AWXA01000004">
    <property type="protein sequence ID" value="ERT62519.1"/>
    <property type="molecule type" value="Genomic_DNA"/>
</dbReference>
<feature type="transmembrane region" description="Helical" evidence="7">
    <location>
        <begin position="205"/>
        <end position="227"/>
    </location>
</feature>
<proteinExistence type="predicted"/>
<evidence type="ECO:0000259" key="8">
    <source>
        <dbReference type="Pfam" id="PF00884"/>
    </source>
</evidence>
<protein>
    <submittedName>
        <fullName evidence="9">Arylsulfatase</fullName>
        <ecNumber evidence="9">3.1.6.-</ecNumber>
    </submittedName>
</protein>
<evidence type="ECO:0000313" key="10">
    <source>
        <dbReference type="Proteomes" id="UP000017090"/>
    </source>
</evidence>
<dbReference type="AlphaFoldDB" id="U7UUE4"/>
<dbReference type="GO" id="GO:0016787">
    <property type="term" value="F:hydrolase activity"/>
    <property type="evidence" value="ECO:0007669"/>
    <property type="project" value="UniProtKB-KW"/>
</dbReference>
<dbReference type="PANTHER" id="PTHR30443">
    <property type="entry name" value="INNER MEMBRANE PROTEIN"/>
    <property type="match status" value="1"/>
</dbReference>
<dbReference type="GO" id="GO:0016776">
    <property type="term" value="F:phosphotransferase activity, phosphate group as acceptor"/>
    <property type="evidence" value="ECO:0007669"/>
    <property type="project" value="TreeGrafter"/>
</dbReference>
<dbReference type="Proteomes" id="UP000017090">
    <property type="component" value="Unassembled WGS sequence"/>
</dbReference>
<feature type="transmembrane region" description="Helical" evidence="7">
    <location>
        <begin position="239"/>
        <end position="259"/>
    </location>
</feature>
<evidence type="ECO:0000256" key="5">
    <source>
        <dbReference type="ARBA" id="ARBA00022989"/>
    </source>
</evidence>
<dbReference type="InterPro" id="IPR058130">
    <property type="entry name" value="PEA_transf_C"/>
</dbReference>
<gene>
    <name evidence="9" type="ORF">HMPREF1250_1314</name>
</gene>
<feature type="domain" description="Sulfatase N-terminal" evidence="8">
    <location>
        <begin position="310"/>
        <end position="551"/>
    </location>
</feature>
<reference evidence="9 10" key="1">
    <citation type="submission" date="2013-09" db="EMBL/GenBank/DDBJ databases">
        <authorList>
            <person name="Durkin A.S."/>
            <person name="Haft D.R."/>
            <person name="McCorrison J."/>
            <person name="Torralba M."/>
            <person name="Gillis M."/>
            <person name="Haft D.H."/>
            <person name="Methe B."/>
            <person name="Sutton G."/>
            <person name="Nelson K.E."/>
        </authorList>
    </citation>
    <scope>NUCLEOTIDE SEQUENCE [LARGE SCALE GENOMIC DNA]</scope>
    <source>
        <strain evidence="9 10">BV3C16-1</strain>
    </source>
</reference>
<comment type="subcellular location">
    <subcellularLocation>
        <location evidence="1">Cell membrane</location>
        <topology evidence="1">Multi-pass membrane protein</topology>
    </subcellularLocation>
</comment>